<name>A0A7S3Z4M8_9EUKA</name>
<dbReference type="AlphaFoldDB" id="A0A7S3Z4M8"/>
<feature type="transmembrane region" description="Helical" evidence="1">
    <location>
        <begin position="75"/>
        <end position="96"/>
    </location>
</feature>
<protein>
    <submittedName>
        <fullName evidence="2">Uncharacterized protein</fullName>
    </submittedName>
</protein>
<keyword evidence="1" id="KW-0812">Transmembrane</keyword>
<organism evidence="2">
    <name type="scientific">Lotharella globosa</name>
    <dbReference type="NCBI Taxonomy" id="91324"/>
    <lineage>
        <taxon>Eukaryota</taxon>
        <taxon>Sar</taxon>
        <taxon>Rhizaria</taxon>
        <taxon>Cercozoa</taxon>
        <taxon>Chlorarachniophyceae</taxon>
        <taxon>Lotharella</taxon>
    </lineage>
</organism>
<proteinExistence type="predicted"/>
<evidence type="ECO:0000256" key="1">
    <source>
        <dbReference type="SAM" id="Phobius"/>
    </source>
</evidence>
<feature type="transmembrane region" description="Helical" evidence="1">
    <location>
        <begin position="32"/>
        <end position="54"/>
    </location>
</feature>
<feature type="transmembrane region" description="Helical" evidence="1">
    <location>
        <begin position="116"/>
        <end position="135"/>
    </location>
</feature>
<gene>
    <name evidence="2" type="ORF">LGLO00237_LOCUS23255</name>
</gene>
<dbReference type="EMBL" id="HBIV01032617">
    <property type="protein sequence ID" value="CAE0671606.1"/>
    <property type="molecule type" value="Transcribed_RNA"/>
</dbReference>
<keyword evidence="1" id="KW-0472">Membrane</keyword>
<sequence length="160" mass="17771">MSFSSLVLISGLLCFILEKNWFINMSPGFKVPLYSILGVAVCFALLFSIIDLINYCCGMCQSHEAKPLVETETQVYLVVTTAVIMGFIFGLVFGLLDVEDADMGHLKVALLRDESICYPIGGVLGGIASAINQWLREESDDYKFNSLETNELDDEDDDDY</sequence>
<evidence type="ECO:0000313" key="2">
    <source>
        <dbReference type="EMBL" id="CAE0671606.1"/>
    </source>
</evidence>
<accession>A0A7S3Z4M8</accession>
<keyword evidence="1" id="KW-1133">Transmembrane helix</keyword>
<reference evidence="2" key="1">
    <citation type="submission" date="2021-01" db="EMBL/GenBank/DDBJ databases">
        <authorList>
            <person name="Corre E."/>
            <person name="Pelletier E."/>
            <person name="Niang G."/>
            <person name="Scheremetjew M."/>
            <person name="Finn R."/>
            <person name="Kale V."/>
            <person name="Holt S."/>
            <person name="Cochrane G."/>
            <person name="Meng A."/>
            <person name="Brown T."/>
            <person name="Cohen L."/>
        </authorList>
    </citation>
    <scope>NUCLEOTIDE SEQUENCE</scope>
    <source>
        <strain evidence="2">CCCM811</strain>
    </source>
</reference>